<dbReference type="AlphaFoldDB" id="A0A316HBJ6"/>
<proteinExistence type="inferred from homology"/>
<keyword evidence="5 6" id="KW-0413">Isomerase</keyword>
<evidence type="ECO:0000256" key="2">
    <source>
        <dbReference type="ARBA" id="ARBA00006577"/>
    </source>
</evidence>
<comment type="caution">
    <text evidence="9">The sequence shown here is derived from an EMBL/GenBank/DDBJ whole genome shotgun (WGS) entry which is preliminary data.</text>
</comment>
<dbReference type="EMBL" id="QGHA01000003">
    <property type="protein sequence ID" value="PWK78484.1"/>
    <property type="molecule type" value="Genomic_DNA"/>
</dbReference>
<dbReference type="SUPFAM" id="SSF63825">
    <property type="entry name" value="YWTD domain"/>
    <property type="match status" value="1"/>
</dbReference>
<dbReference type="PROSITE" id="PS50059">
    <property type="entry name" value="FKBP_PPIASE"/>
    <property type="match status" value="1"/>
</dbReference>
<dbReference type="Pfam" id="PF01346">
    <property type="entry name" value="FKBP_N"/>
    <property type="match status" value="1"/>
</dbReference>
<feature type="domain" description="PPIase FKBP-type" evidence="8">
    <location>
        <begin position="418"/>
        <end position="503"/>
    </location>
</feature>
<organism evidence="9 10">
    <name type="scientific">Mucilaginibacter oryzae</name>
    <dbReference type="NCBI Taxonomy" id="468058"/>
    <lineage>
        <taxon>Bacteria</taxon>
        <taxon>Pseudomonadati</taxon>
        <taxon>Bacteroidota</taxon>
        <taxon>Sphingobacteriia</taxon>
        <taxon>Sphingobacteriales</taxon>
        <taxon>Sphingobacteriaceae</taxon>
        <taxon>Mucilaginibacter</taxon>
    </lineage>
</organism>
<dbReference type="GO" id="GO:0006457">
    <property type="term" value="P:protein folding"/>
    <property type="evidence" value="ECO:0007669"/>
    <property type="project" value="InterPro"/>
</dbReference>
<feature type="signal peptide" evidence="7">
    <location>
        <begin position="1"/>
        <end position="23"/>
    </location>
</feature>
<evidence type="ECO:0000256" key="5">
    <source>
        <dbReference type="ARBA" id="ARBA00023235"/>
    </source>
</evidence>
<evidence type="ECO:0000256" key="1">
    <source>
        <dbReference type="ARBA" id="ARBA00000971"/>
    </source>
</evidence>
<comment type="similarity">
    <text evidence="2">Belongs to the FKBP-type PPIase family.</text>
</comment>
<dbReference type="Gene3D" id="3.10.50.40">
    <property type="match status" value="1"/>
</dbReference>
<evidence type="ECO:0000256" key="3">
    <source>
        <dbReference type="ARBA" id="ARBA00013194"/>
    </source>
</evidence>
<dbReference type="EC" id="5.2.1.8" evidence="3 6"/>
<dbReference type="GO" id="GO:0003755">
    <property type="term" value="F:peptidyl-prolyl cis-trans isomerase activity"/>
    <property type="evidence" value="ECO:0007669"/>
    <property type="project" value="UniProtKB-KW"/>
</dbReference>
<feature type="chain" id="PRO_5016371693" description="peptidylprolyl isomerase" evidence="7">
    <location>
        <begin position="24"/>
        <end position="504"/>
    </location>
</feature>
<dbReference type="InterPro" id="IPR046357">
    <property type="entry name" value="PPIase_dom_sf"/>
</dbReference>
<sequence>MNTQLSSFCSLVLFTLLSSFLSAQTRRAGNATQPHTDVYVAGGCQNNAGDFTAMYYKNGQPGIPLINGERGSATSIVVVGSDVYIAGDLDGQAAYWKNGQVVPLSGTAIAPCSAYSIAVSGDDVYVAGQGFKPFYDRNGNKGRNVLQPRYWKNGQEILLPQPPGPNGYEGEATVDLITVVGQDVYIIGRNAYMPVYWKNGRLVDNISADLNRVSAITTINGQVYAVGSRNKQAAYWKNGQTIVLTTEESLATAIAVSGNDVYVAGVVGDYTANLYPGYGNPGLGRYWKNGKPVELTGDLERVYPTAIAVAGDDVYIVGINQANAAYVILKNGQRINISNGSCYLDAWGIATVNTKSITNNSYPKKITPKQAPDIVPDKKDPEARFLAENLKKPGVQVTPSGLQYEIIKTGSGEKPSINDRVTVNYQGTLINGEVFVTTEGRGDPITLPLKSAIPGFSEGIRLMNVGSKYKLFVPPNLGFGKTVSGNIKPGSVLIYEIELLSIAR</sequence>
<evidence type="ECO:0000313" key="10">
    <source>
        <dbReference type="Proteomes" id="UP000245678"/>
    </source>
</evidence>
<dbReference type="PANTHER" id="PTHR43811:SF19">
    <property type="entry name" value="39 KDA FK506-BINDING NUCLEAR PROTEIN"/>
    <property type="match status" value="1"/>
</dbReference>
<dbReference type="SUPFAM" id="SSF54534">
    <property type="entry name" value="FKBP-like"/>
    <property type="match status" value="1"/>
</dbReference>
<reference evidence="9 10" key="1">
    <citation type="submission" date="2018-05" db="EMBL/GenBank/DDBJ databases">
        <title>Genomic Encyclopedia of Archaeal and Bacterial Type Strains, Phase II (KMG-II): from individual species to whole genera.</title>
        <authorList>
            <person name="Goeker M."/>
        </authorList>
    </citation>
    <scope>NUCLEOTIDE SEQUENCE [LARGE SCALE GENOMIC DNA]</scope>
    <source>
        <strain evidence="9 10">DSM 19975</strain>
    </source>
</reference>
<evidence type="ECO:0000313" key="9">
    <source>
        <dbReference type="EMBL" id="PWK78484.1"/>
    </source>
</evidence>
<keyword evidence="10" id="KW-1185">Reference proteome</keyword>
<evidence type="ECO:0000259" key="8">
    <source>
        <dbReference type="PROSITE" id="PS50059"/>
    </source>
</evidence>
<gene>
    <name evidence="9" type="ORF">LX99_02328</name>
</gene>
<evidence type="ECO:0000256" key="6">
    <source>
        <dbReference type="PROSITE-ProRule" id="PRU00277"/>
    </source>
</evidence>
<dbReference type="PANTHER" id="PTHR43811">
    <property type="entry name" value="FKBP-TYPE PEPTIDYL-PROLYL CIS-TRANS ISOMERASE FKPA"/>
    <property type="match status" value="1"/>
</dbReference>
<comment type="catalytic activity">
    <reaction evidence="1 6">
        <text>[protein]-peptidylproline (omega=180) = [protein]-peptidylproline (omega=0)</text>
        <dbReference type="Rhea" id="RHEA:16237"/>
        <dbReference type="Rhea" id="RHEA-COMP:10747"/>
        <dbReference type="Rhea" id="RHEA-COMP:10748"/>
        <dbReference type="ChEBI" id="CHEBI:83833"/>
        <dbReference type="ChEBI" id="CHEBI:83834"/>
        <dbReference type="EC" id="5.2.1.8"/>
    </reaction>
</comment>
<evidence type="ECO:0000256" key="7">
    <source>
        <dbReference type="SAM" id="SignalP"/>
    </source>
</evidence>
<dbReference type="InterPro" id="IPR000774">
    <property type="entry name" value="PPIase_FKBP_N"/>
</dbReference>
<dbReference type="Pfam" id="PF00254">
    <property type="entry name" value="FKBP_C"/>
    <property type="match status" value="1"/>
</dbReference>
<keyword evidence="7" id="KW-0732">Signal</keyword>
<dbReference type="InterPro" id="IPR001179">
    <property type="entry name" value="PPIase_FKBP_dom"/>
</dbReference>
<name>A0A316HBJ6_9SPHI</name>
<accession>A0A316HBJ6</accession>
<dbReference type="Proteomes" id="UP000245678">
    <property type="component" value="Unassembled WGS sequence"/>
</dbReference>
<protein>
    <recommendedName>
        <fullName evidence="3 6">peptidylprolyl isomerase</fullName>
        <ecNumber evidence="3 6">5.2.1.8</ecNumber>
    </recommendedName>
</protein>
<evidence type="ECO:0000256" key="4">
    <source>
        <dbReference type="ARBA" id="ARBA00023110"/>
    </source>
</evidence>
<keyword evidence="4 6" id="KW-0697">Rotamase</keyword>